<dbReference type="RefSeq" id="WP_378131418.1">
    <property type="nucleotide sequence ID" value="NZ_JBHSMI010000015.1"/>
</dbReference>
<proteinExistence type="predicted"/>
<accession>A0ABW0HR65</accession>
<dbReference type="Proteomes" id="UP001596113">
    <property type="component" value="Unassembled WGS sequence"/>
</dbReference>
<protein>
    <submittedName>
        <fullName evidence="1">HesB/YadR/YfhF family protein</fullName>
    </submittedName>
</protein>
<gene>
    <name evidence="1" type="ORF">ACFPOF_08150</name>
</gene>
<sequence>MKYSIRMNEVMGVELIVTPSALSCFKGNWGIGDGEVVRVFVRYVSGGETPFAFGITRDTPLDAAVTTVAEQVTFYMESKDVWFLEGRSLRIDLEGEDIVFELA</sequence>
<dbReference type="EMBL" id="JBHSMI010000015">
    <property type="protein sequence ID" value="MFC5402710.1"/>
    <property type="molecule type" value="Genomic_DNA"/>
</dbReference>
<comment type="caution">
    <text evidence="1">The sequence shown here is derived from an EMBL/GenBank/DDBJ whole genome shotgun (WGS) entry which is preliminary data.</text>
</comment>
<name>A0ABW0HR65_9BACL</name>
<organism evidence="1 2">
    <name type="scientific">Cohnella soli</name>
    <dbReference type="NCBI Taxonomy" id="425005"/>
    <lineage>
        <taxon>Bacteria</taxon>
        <taxon>Bacillati</taxon>
        <taxon>Bacillota</taxon>
        <taxon>Bacilli</taxon>
        <taxon>Bacillales</taxon>
        <taxon>Paenibacillaceae</taxon>
        <taxon>Cohnella</taxon>
    </lineage>
</organism>
<evidence type="ECO:0000313" key="2">
    <source>
        <dbReference type="Proteomes" id="UP001596113"/>
    </source>
</evidence>
<dbReference type="InterPro" id="IPR035903">
    <property type="entry name" value="HesB-like_dom_sf"/>
</dbReference>
<reference evidence="2" key="1">
    <citation type="journal article" date="2019" name="Int. J. Syst. Evol. Microbiol.">
        <title>The Global Catalogue of Microorganisms (GCM) 10K type strain sequencing project: providing services to taxonomists for standard genome sequencing and annotation.</title>
        <authorList>
            <consortium name="The Broad Institute Genomics Platform"/>
            <consortium name="The Broad Institute Genome Sequencing Center for Infectious Disease"/>
            <person name="Wu L."/>
            <person name="Ma J."/>
        </authorList>
    </citation>
    <scope>NUCLEOTIDE SEQUENCE [LARGE SCALE GENOMIC DNA]</scope>
    <source>
        <strain evidence="2">CGMCC 1.18575</strain>
    </source>
</reference>
<dbReference type="SUPFAM" id="SSF89360">
    <property type="entry name" value="HesB-like domain"/>
    <property type="match status" value="1"/>
</dbReference>
<keyword evidence="2" id="KW-1185">Reference proteome</keyword>
<evidence type="ECO:0000313" key="1">
    <source>
        <dbReference type="EMBL" id="MFC5402710.1"/>
    </source>
</evidence>